<sequence>MFNPTRLKVQLKLSINRLKMLQAKKNSLNQHQRREIATLLEKHKVESARIRVEHIIREDLVMEAMEILELYCDLLLARFGLLEQYKECDAGIAEAVNTIIWAAARTSEVKELSSVRDQLGAKFGKEFLLAAMENTDDVVSPRVLTKLQVNAPDPFLVERYLEEIAKTYEVSWQSDILVHEEGTDADDDSDDDASSHGGGQAEAIAQAALEPPLKADDKRLPDIDGPSSSSTSDPATTSFPPSPNYDLPDIPSTLPSFKGTAAAPSSNNKSDDDFDALAKRLEALKRR</sequence>
<evidence type="ECO:0000256" key="1">
    <source>
        <dbReference type="ARBA" id="ARBA00005536"/>
    </source>
</evidence>
<dbReference type="AlphaFoldDB" id="A0A163JAV7"/>
<feature type="compositionally biased region" description="Low complexity" evidence="2">
    <location>
        <begin position="223"/>
        <end position="239"/>
    </location>
</feature>
<accession>A0A163JAV7</accession>
<proteinExistence type="inferred from homology"/>
<evidence type="ECO:0008006" key="5">
    <source>
        <dbReference type="Google" id="ProtNLM"/>
    </source>
</evidence>
<dbReference type="InterPro" id="IPR042277">
    <property type="entry name" value="IST1-like"/>
</dbReference>
<dbReference type="FunFam" id="1.20.1260.60:FF:000002">
    <property type="entry name" value="Vacuolar protein sorting-associated protein IST1"/>
    <property type="match status" value="1"/>
</dbReference>
<dbReference type="FunCoup" id="A0A163JAV7">
    <property type="interactions" value="619"/>
</dbReference>
<dbReference type="PANTHER" id="PTHR12161">
    <property type="entry name" value="IST1 FAMILY MEMBER"/>
    <property type="match status" value="1"/>
</dbReference>
<comment type="similarity">
    <text evidence="1">Belongs to the IST1 family.</text>
</comment>
<name>A0A163JAV7_ABSGL</name>
<dbReference type="Pfam" id="PF03398">
    <property type="entry name" value="Ist1"/>
    <property type="match status" value="1"/>
</dbReference>
<organism evidence="3">
    <name type="scientific">Absidia glauca</name>
    <name type="common">Pin mould</name>
    <dbReference type="NCBI Taxonomy" id="4829"/>
    <lineage>
        <taxon>Eukaryota</taxon>
        <taxon>Fungi</taxon>
        <taxon>Fungi incertae sedis</taxon>
        <taxon>Mucoromycota</taxon>
        <taxon>Mucoromycotina</taxon>
        <taxon>Mucoromycetes</taxon>
        <taxon>Mucorales</taxon>
        <taxon>Cunninghamellaceae</taxon>
        <taxon>Absidia</taxon>
    </lineage>
</organism>
<protein>
    <recommendedName>
        <fullName evidence="5">IST1 homolog</fullName>
    </recommendedName>
</protein>
<feature type="region of interest" description="Disordered" evidence="2">
    <location>
        <begin position="210"/>
        <end position="274"/>
    </location>
</feature>
<evidence type="ECO:0000256" key="2">
    <source>
        <dbReference type="SAM" id="MobiDB-lite"/>
    </source>
</evidence>
<dbReference type="Gene3D" id="1.20.1260.60">
    <property type="entry name" value="Vacuolar protein sorting-associated protein Ist1"/>
    <property type="match status" value="1"/>
</dbReference>
<dbReference type="InParanoid" id="A0A163JAV7"/>
<feature type="compositionally biased region" description="Basic and acidic residues" evidence="2">
    <location>
        <begin position="213"/>
        <end position="222"/>
    </location>
</feature>
<dbReference type="GO" id="GO:0015031">
    <property type="term" value="P:protein transport"/>
    <property type="evidence" value="ECO:0007669"/>
    <property type="project" value="InterPro"/>
</dbReference>
<dbReference type="STRING" id="4829.A0A163JAV7"/>
<gene>
    <name evidence="3" type="primary">ABSGL_03659.1 scaffold 4609</name>
</gene>
<evidence type="ECO:0000313" key="4">
    <source>
        <dbReference type="Proteomes" id="UP000078561"/>
    </source>
</evidence>
<dbReference type="PANTHER" id="PTHR12161:SF5">
    <property type="entry name" value="IST1 HOMOLOG"/>
    <property type="match status" value="1"/>
</dbReference>
<dbReference type="EMBL" id="LT552047">
    <property type="protein sequence ID" value="SAL98132.1"/>
    <property type="molecule type" value="Genomic_DNA"/>
</dbReference>
<dbReference type="OMA" id="HEVREFT"/>
<reference evidence="3" key="1">
    <citation type="submission" date="2016-04" db="EMBL/GenBank/DDBJ databases">
        <authorList>
            <person name="Evans L.H."/>
            <person name="Alamgir A."/>
            <person name="Owens N."/>
            <person name="Weber N.D."/>
            <person name="Virtaneva K."/>
            <person name="Barbian K."/>
            <person name="Babar A."/>
            <person name="Rosenke K."/>
        </authorList>
    </citation>
    <scope>NUCLEOTIDE SEQUENCE [LARGE SCALE GENOMIC DNA]</scope>
    <source>
        <strain evidence="3">CBS 101.48</strain>
    </source>
</reference>
<evidence type="ECO:0000313" key="3">
    <source>
        <dbReference type="EMBL" id="SAL98132.1"/>
    </source>
</evidence>
<dbReference type="OrthoDB" id="29853at2759"/>
<dbReference type="Proteomes" id="UP000078561">
    <property type="component" value="Unassembled WGS sequence"/>
</dbReference>
<dbReference type="InterPro" id="IPR005061">
    <property type="entry name" value="Ist1"/>
</dbReference>
<keyword evidence="4" id="KW-1185">Reference proteome</keyword>